<name>A0A0J6XIA7_9ACTN</name>
<keyword evidence="2" id="KW-1133">Transmembrane helix</keyword>
<dbReference type="EMBL" id="LFML01000131">
    <property type="protein sequence ID" value="KMO94373.1"/>
    <property type="molecule type" value="Genomic_DNA"/>
</dbReference>
<keyword evidence="4" id="KW-1185">Reference proteome</keyword>
<evidence type="ECO:0000313" key="4">
    <source>
        <dbReference type="Proteomes" id="UP000035932"/>
    </source>
</evidence>
<dbReference type="AlphaFoldDB" id="A0A0J6XIA7"/>
<gene>
    <name evidence="3" type="ORF">ACS04_29590</name>
</gene>
<sequence>MAVLGGIGITSSIAALWMPALVVLAVAAGLGVLVVLHRRRTSACRTAPAPTDLGMPAMGPPPETDSGRAARDRHHDPKDTVSTV</sequence>
<evidence type="ECO:0000313" key="3">
    <source>
        <dbReference type="EMBL" id="KMO94373.1"/>
    </source>
</evidence>
<proteinExistence type="predicted"/>
<evidence type="ECO:0000256" key="1">
    <source>
        <dbReference type="SAM" id="MobiDB-lite"/>
    </source>
</evidence>
<dbReference type="PATRIC" id="fig|66430.4.peg.1867"/>
<keyword evidence="2" id="KW-0812">Transmembrane</keyword>
<reference evidence="3 4" key="1">
    <citation type="submission" date="2015-06" db="EMBL/GenBank/DDBJ databases">
        <title>Recapitulation of the evolution of biosynthetic gene clusters reveals hidden chemical diversity on bacterial genomes.</title>
        <authorList>
            <person name="Cruz-Morales P."/>
            <person name="Martinez-Guerrero C."/>
            <person name="Morales-Escalante M.A."/>
            <person name="Yanez-Guerra L.A."/>
            <person name="Kopp J.F."/>
            <person name="Feldmann J."/>
            <person name="Ramos-Aboites H.E."/>
            <person name="Barona-Gomez F."/>
        </authorList>
    </citation>
    <scope>NUCLEOTIDE SEQUENCE [LARGE SCALE GENOMIC DNA]</scope>
    <source>
        <strain evidence="3 4">ATCC 31245</strain>
    </source>
</reference>
<protein>
    <submittedName>
        <fullName evidence="3">Uncharacterized protein</fullName>
    </submittedName>
</protein>
<comment type="caution">
    <text evidence="3">The sequence shown here is derived from an EMBL/GenBank/DDBJ whole genome shotgun (WGS) entry which is preliminary data.</text>
</comment>
<feature type="compositionally biased region" description="Basic and acidic residues" evidence="1">
    <location>
        <begin position="65"/>
        <end position="84"/>
    </location>
</feature>
<keyword evidence="2" id="KW-0472">Membrane</keyword>
<evidence type="ECO:0000256" key="2">
    <source>
        <dbReference type="SAM" id="Phobius"/>
    </source>
</evidence>
<dbReference type="Proteomes" id="UP000035932">
    <property type="component" value="Unassembled WGS sequence"/>
</dbReference>
<accession>A0A0J6XIA7</accession>
<feature type="region of interest" description="Disordered" evidence="1">
    <location>
        <begin position="46"/>
        <end position="84"/>
    </location>
</feature>
<organism evidence="3 4">
    <name type="scientific">Streptomyces roseus</name>
    <dbReference type="NCBI Taxonomy" id="66430"/>
    <lineage>
        <taxon>Bacteria</taxon>
        <taxon>Bacillati</taxon>
        <taxon>Actinomycetota</taxon>
        <taxon>Actinomycetes</taxon>
        <taxon>Kitasatosporales</taxon>
        <taxon>Streptomycetaceae</taxon>
        <taxon>Streptomyces</taxon>
    </lineage>
</organism>
<feature type="transmembrane region" description="Helical" evidence="2">
    <location>
        <begin position="12"/>
        <end position="36"/>
    </location>
</feature>